<dbReference type="InterPro" id="IPR007296">
    <property type="entry name" value="DUF403"/>
</dbReference>
<proteinExistence type="predicted"/>
<dbReference type="EMBL" id="CP014671">
    <property type="protein sequence ID" value="ANX04022.1"/>
    <property type="molecule type" value="Genomic_DNA"/>
</dbReference>
<keyword evidence="4" id="KW-1185">Reference proteome</keyword>
<evidence type="ECO:0000259" key="1">
    <source>
        <dbReference type="Pfam" id="PF04168"/>
    </source>
</evidence>
<dbReference type="InterPro" id="IPR051680">
    <property type="entry name" value="ATP-dep_Glu-Cys_Ligase-2"/>
</dbReference>
<feature type="domain" description="DUF403" evidence="1">
    <location>
        <begin position="503"/>
        <end position="818"/>
    </location>
</feature>
<reference evidence="4" key="1">
    <citation type="submission" date="2016-03" db="EMBL/GenBank/DDBJ databases">
        <title>Complete genome sequence of Solimmundus cernigliae, representing a novel lineage of polycyclic aromatic hydrocarbon degraders within the Gammaproteobacteria.</title>
        <authorList>
            <person name="Singleton D.R."/>
            <person name="Dickey A.N."/>
            <person name="Scholl E.H."/>
            <person name="Wright F.A."/>
            <person name="Aitken M.D."/>
        </authorList>
    </citation>
    <scope>NUCLEOTIDE SEQUENCE [LARGE SCALE GENOMIC DNA]</scope>
    <source>
        <strain evidence="4">TR3.2</strain>
    </source>
</reference>
<protein>
    <submittedName>
        <fullName evidence="3">Uncharacterized protein</fullName>
    </submittedName>
</protein>
<sequence>MPRKNSQSRPVFNSWDQLAVDQDQHPHWQRLTRALRALGPAALTGRADEARRLLHETGVSYNVYGAADGSRQPWPLDVVPLLIGSDDWAAIEAGLVQRAELLNLILTDLYGPRDILRRGLLPPALVYGHGGFLRACQDIRLPSAHQLPLYAADLVRDHSGQTWVLADRTQAPSGIGYALENRRVTSRVLPSLYRDAQVHRQEPFLRALRSNLIAAAPPAARNDPALALLTPGARNETYFEQALLAEKLGLQLVEGSDLVMQGGRLRLRALGGLTPIDVLWRRVDDAWCDPLELRADSFLGVPGLVEAARRRQVSVVNPLGSGVLENPALGAYLPALAKHFLGEDLRLPSVDSYWCGDPQHLQHVLANLDRLVIKRLQRHPEQRSVFGASLTPQELATWRERLLAQPAQYTAQAAVMPVPTPSFGGKELGMRPVLLRTFLTAGAEGYRVLAGGFARVGPQADTLFISNQTGAMGKDVWVLASEPETDTAPSLAPVVGAAHGGLPRRAAENLFWVGRYLERTVASLRLLRLTLERLTDSDAAREPAALDSQRLLAQTLTHLTGTHPDAVDQNAIAEPLWSLLADPQRPGSVAFGLQALAQAAETVREHLPQDALHVLVDLSAPLTGLSAASGDAEQMNSAAQQALHGVLALCGALAGDTEQDAGWHFLELGRCIERGQNLGVVLRSLLCSRAPLAATPAAIETALAFCGSLPAYRRHGPDVPALRLALELLLLDARQPRSLMRQLQGIERHLAALPDPATGVQLSVSGRLALDALTRLRLLDIVSLDTADGLDQTALDQFLGRGDYLLRELSDAIADAHFPPSAAPHSLLRVPTESS</sequence>
<organism evidence="3 4">
    <name type="scientific">Immundisolibacter cernigliae</name>
    <dbReference type="NCBI Taxonomy" id="1810504"/>
    <lineage>
        <taxon>Bacteria</taxon>
        <taxon>Pseudomonadati</taxon>
        <taxon>Pseudomonadota</taxon>
        <taxon>Gammaproteobacteria</taxon>
        <taxon>Immundisolibacterales</taxon>
        <taxon>Immundisolibacteraceae</taxon>
        <taxon>Immundisolibacter</taxon>
    </lineage>
</organism>
<name>A0A1B1YTH3_9GAMM</name>
<dbReference type="RefSeq" id="WP_068803844.1">
    <property type="nucleotide sequence ID" value="NZ_CP014671.1"/>
</dbReference>
<dbReference type="KEGG" id="gbi:PG2T_07375"/>
<dbReference type="STRING" id="1810504.PG2T_07375"/>
<evidence type="ECO:0000313" key="3">
    <source>
        <dbReference type="EMBL" id="ANX04022.1"/>
    </source>
</evidence>
<dbReference type="PANTHER" id="PTHR34595">
    <property type="entry name" value="BLR5612 PROTEIN"/>
    <property type="match status" value="1"/>
</dbReference>
<dbReference type="InterPro" id="IPR025841">
    <property type="entry name" value="CP_ATPgrasp_2"/>
</dbReference>
<dbReference type="SUPFAM" id="SSF56059">
    <property type="entry name" value="Glutathione synthetase ATP-binding domain-like"/>
    <property type="match status" value="1"/>
</dbReference>
<dbReference type="PANTHER" id="PTHR34595:SF2">
    <property type="entry name" value="BLR2978 PROTEIN"/>
    <property type="match status" value="1"/>
</dbReference>
<feature type="domain" description="Circularly permuted ATP-grasp type 2" evidence="2">
    <location>
        <begin position="80"/>
        <end position="456"/>
    </location>
</feature>
<dbReference type="Pfam" id="PF04168">
    <property type="entry name" value="Alpha-E"/>
    <property type="match status" value="1"/>
</dbReference>
<dbReference type="Gene3D" id="3.30.1490.270">
    <property type="match status" value="1"/>
</dbReference>
<dbReference type="AlphaFoldDB" id="A0A1B1YTH3"/>
<gene>
    <name evidence="3" type="ORF">PG2T_07375</name>
</gene>
<dbReference type="Pfam" id="PF14403">
    <property type="entry name" value="CP_ATPgrasp_2"/>
    <property type="match status" value="1"/>
</dbReference>
<dbReference type="Gene3D" id="3.40.50.11290">
    <property type="match status" value="1"/>
</dbReference>
<accession>A0A1B1YTH3</accession>
<dbReference type="Proteomes" id="UP000092952">
    <property type="component" value="Chromosome"/>
</dbReference>
<evidence type="ECO:0000313" key="4">
    <source>
        <dbReference type="Proteomes" id="UP000092952"/>
    </source>
</evidence>
<dbReference type="InParanoid" id="A0A1B1YTH3"/>
<evidence type="ECO:0000259" key="2">
    <source>
        <dbReference type="Pfam" id="PF14403"/>
    </source>
</evidence>